<gene>
    <name evidence="1" type="ORF">FDK13_03220</name>
</gene>
<comment type="caution">
    <text evidence="1">The sequence shown here is derived from an EMBL/GenBank/DDBJ whole genome shotgun (WGS) entry which is preliminary data.</text>
</comment>
<sequence length="269" mass="30124">MKNILRSFYNELEIRVFSSLSVLFLIFFSLSGCKEKSREKEIEPLEVIKEPLKIPVDSAFVFISPEFEKLLIKYKIDPDKNLNGKIRYEHIKNIDSLDIAFYGISKSLKGIEYFTDLKYLKVRGYYSTASINPNIYYYAFPIGVVDNFVPSIDTLDVSNNLKLEYLDCSGTSDGGGYASTIGNLTLGLNVNLKIIISNSSMIKSLDLSELSALENLEISSCYNLTSLSLCKNSVLVKLKSWQLKTISVPSLKAVNPGWETGAATLVQCK</sequence>
<dbReference type="OrthoDB" id="962730at2"/>
<dbReference type="EMBL" id="SZVO01000001">
    <property type="protein sequence ID" value="TKT94237.1"/>
    <property type="molecule type" value="Genomic_DNA"/>
</dbReference>
<dbReference type="InterPro" id="IPR032675">
    <property type="entry name" value="LRR_dom_sf"/>
</dbReference>
<dbReference type="SUPFAM" id="SSF52047">
    <property type="entry name" value="RNI-like"/>
    <property type="match status" value="1"/>
</dbReference>
<dbReference type="Gene3D" id="3.80.10.10">
    <property type="entry name" value="Ribonuclease Inhibitor"/>
    <property type="match status" value="1"/>
</dbReference>
<accession>A0A4U6DCZ0</accession>
<reference evidence="1 2" key="1">
    <citation type="submission" date="2019-05" db="EMBL/GenBank/DDBJ databases">
        <title>Dyadobacter AR-3-8 sp. nov., isolated from arctic soil.</title>
        <authorList>
            <person name="Chaudhary D.K."/>
        </authorList>
    </citation>
    <scope>NUCLEOTIDE SEQUENCE [LARGE SCALE GENOMIC DNA]</scope>
    <source>
        <strain evidence="1 2">AR-3-8</strain>
    </source>
</reference>
<protein>
    <recommendedName>
        <fullName evidence="3">Leucine-rich repeat domain-containing protein</fullName>
    </recommendedName>
</protein>
<name>A0A4U6DCZ0_9BACT</name>
<dbReference type="Proteomes" id="UP000304900">
    <property type="component" value="Unassembled WGS sequence"/>
</dbReference>
<keyword evidence="2" id="KW-1185">Reference proteome</keyword>
<evidence type="ECO:0008006" key="3">
    <source>
        <dbReference type="Google" id="ProtNLM"/>
    </source>
</evidence>
<evidence type="ECO:0000313" key="2">
    <source>
        <dbReference type="Proteomes" id="UP000304900"/>
    </source>
</evidence>
<dbReference type="RefSeq" id="WP_137338526.1">
    <property type="nucleotide sequence ID" value="NZ_BSQH01000001.1"/>
</dbReference>
<dbReference type="AlphaFoldDB" id="A0A4U6DCZ0"/>
<evidence type="ECO:0000313" key="1">
    <source>
        <dbReference type="EMBL" id="TKT94237.1"/>
    </source>
</evidence>
<dbReference type="PROSITE" id="PS51257">
    <property type="entry name" value="PROKAR_LIPOPROTEIN"/>
    <property type="match status" value="1"/>
</dbReference>
<organism evidence="1 2">
    <name type="scientific">Dyadobacter frigoris</name>
    <dbReference type="NCBI Taxonomy" id="2576211"/>
    <lineage>
        <taxon>Bacteria</taxon>
        <taxon>Pseudomonadati</taxon>
        <taxon>Bacteroidota</taxon>
        <taxon>Cytophagia</taxon>
        <taxon>Cytophagales</taxon>
        <taxon>Spirosomataceae</taxon>
        <taxon>Dyadobacter</taxon>
    </lineage>
</organism>
<proteinExistence type="predicted"/>